<evidence type="ECO:0000313" key="4">
    <source>
        <dbReference type="Proteomes" id="UP000193200"/>
    </source>
</evidence>
<dbReference type="GO" id="GO:0047974">
    <property type="term" value="F:guanosine deaminase activity"/>
    <property type="evidence" value="ECO:0007669"/>
    <property type="project" value="TreeGrafter"/>
</dbReference>
<dbReference type="OrthoDB" id="9802676at2"/>
<feature type="region of interest" description="Disordered" evidence="1">
    <location>
        <begin position="149"/>
        <end position="169"/>
    </location>
</feature>
<evidence type="ECO:0000256" key="1">
    <source>
        <dbReference type="SAM" id="MobiDB-lite"/>
    </source>
</evidence>
<evidence type="ECO:0000259" key="2">
    <source>
        <dbReference type="PROSITE" id="PS51747"/>
    </source>
</evidence>
<dbReference type="PANTHER" id="PTHR11079:SF161">
    <property type="entry name" value="CMP_DCMP-TYPE DEAMINASE DOMAIN-CONTAINING PROTEIN"/>
    <property type="match status" value="1"/>
</dbReference>
<dbReference type="InParanoid" id="A0A1Y5TL44"/>
<dbReference type="PANTHER" id="PTHR11079">
    <property type="entry name" value="CYTOSINE DEAMINASE FAMILY MEMBER"/>
    <property type="match status" value="1"/>
</dbReference>
<evidence type="ECO:0000313" key="3">
    <source>
        <dbReference type="EMBL" id="SLN66602.1"/>
    </source>
</evidence>
<feature type="domain" description="CMP/dCMP-type deaminase" evidence="2">
    <location>
        <begin position="8"/>
        <end position="119"/>
    </location>
</feature>
<feature type="compositionally biased region" description="Polar residues" evidence="1">
    <location>
        <begin position="160"/>
        <end position="169"/>
    </location>
</feature>
<keyword evidence="3" id="KW-0378">Hydrolase</keyword>
<sequence>MSTAINEALLDQLVGEAIALSSRRVREGGIPFAALVANHRGDILGRGVNRVDEDRDPTAHAEVVAIRDACRHRRSARLNGTLLIASGEPCALCYMAALYAGIGEVVFAADREQAAQGGFDYRSSYRLLAADPSAWPIRRHHHHHLGSGEPFAAWRERQPDTVSAPSVSP</sequence>
<proteinExistence type="predicted"/>
<protein>
    <submittedName>
        <fullName evidence="3">Guanine deaminase</fullName>
        <ecNumber evidence="3">3.5.4.3</ecNumber>
    </submittedName>
</protein>
<dbReference type="InterPro" id="IPR002125">
    <property type="entry name" value="CMP_dCMP_dom"/>
</dbReference>
<dbReference type="EC" id="3.5.4.3" evidence="3"/>
<name>A0A1Y5TL44_9PROT</name>
<dbReference type="GO" id="GO:0008892">
    <property type="term" value="F:guanine deaminase activity"/>
    <property type="evidence" value="ECO:0007669"/>
    <property type="project" value="UniProtKB-EC"/>
</dbReference>
<reference evidence="3 4" key="1">
    <citation type="submission" date="2017-03" db="EMBL/GenBank/DDBJ databases">
        <authorList>
            <person name="Afonso C.L."/>
            <person name="Miller P.J."/>
            <person name="Scott M.A."/>
            <person name="Spackman E."/>
            <person name="Goraichik I."/>
            <person name="Dimitrov K.M."/>
            <person name="Suarez D.L."/>
            <person name="Swayne D.E."/>
        </authorList>
    </citation>
    <scope>NUCLEOTIDE SEQUENCE [LARGE SCALE GENOMIC DNA]</scope>
    <source>
        <strain evidence="3 4">CECT 7691</strain>
    </source>
</reference>
<dbReference type="GO" id="GO:0006152">
    <property type="term" value="P:purine nucleoside catabolic process"/>
    <property type="evidence" value="ECO:0007669"/>
    <property type="project" value="TreeGrafter"/>
</dbReference>
<keyword evidence="4" id="KW-1185">Reference proteome</keyword>
<dbReference type="InterPro" id="IPR016193">
    <property type="entry name" value="Cytidine_deaminase-like"/>
</dbReference>
<dbReference type="CDD" id="cd01285">
    <property type="entry name" value="nucleoside_deaminase"/>
    <property type="match status" value="1"/>
</dbReference>
<accession>A0A1Y5TL44</accession>
<gene>
    <name evidence="3" type="primary">guaD_1</name>
    <name evidence="3" type="ORF">OCH7691_03077</name>
</gene>
<dbReference type="EMBL" id="FWFR01000002">
    <property type="protein sequence ID" value="SLN66602.1"/>
    <property type="molecule type" value="Genomic_DNA"/>
</dbReference>
<dbReference type="Pfam" id="PF00383">
    <property type="entry name" value="dCMP_cyt_deam_1"/>
    <property type="match status" value="1"/>
</dbReference>
<dbReference type="Gene3D" id="3.40.140.10">
    <property type="entry name" value="Cytidine Deaminase, domain 2"/>
    <property type="match status" value="1"/>
</dbReference>
<dbReference type="Proteomes" id="UP000193200">
    <property type="component" value="Unassembled WGS sequence"/>
</dbReference>
<dbReference type="RefSeq" id="WP_085884383.1">
    <property type="nucleotide sequence ID" value="NZ_FWFR01000002.1"/>
</dbReference>
<dbReference type="SUPFAM" id="SSF53927">
    <property type="entry name" value="Cytidine deaminase-like"/>
    <property type="match status" value="1"/>
</dbReference>
<organism evidence="3 4">
    <name type="scientific">Oceanibacterium hippocampi</name>
    <dbReference type="NCBI Taxonomy" id="745714"/>
    <lineage>
        <taxon>Bacteria</taxon>
        <taxon>Pseudomonadati</taxon>
        <taxon>Pseudomonadota</taxon>
        <taxon>Alphaproteobacteria</taxon>
        <taxon>Sneathiellales</taxon>
        <taxon>Sneathiellaceae</taxon>
        <taxon>Oceanibacterium</taxon>
    </lineage>
</organism>
<dbReference type="PROSITE" id="PS51747">
    <property type="entry name" value="CYT_DCMP_DEAMINASES_2"/>
    <property type="match status" value="1"/>
</dbReference>
<dbReference type="AlphaFoldDB" id="A0A1Y5TL44"/>